<evidence type="ECO:0000313" key="3">
    <source>
        <dbReference type="EMBL" id="GGF52253.1"/>
    </source>
</evidence>
<proteinExistence type="inferred from homology"/>
<dbReference type="Proteomes" id="UP000606044">
    <property type="component" value="Unassembled WGS sequence"/>
</dbReference>
<feature type="domain" description="UspA" evidence="2">
    <location>
        <begin position="13"/>
        <end position="137"/>
    </location>
</feature>
<feature type="domain" description="UspA" evidence="2">
    <location>
        <begin position="144"/>
        <end position="279"/>
    </location>
</feature>
<dbReference type="SUPFAM" id="SSF52402">
    <property type="entry name" value="Adenine nucleotide alpha hydrolases-like"/>
    <property type="match status" value="2"/>
</dbReference>
<dbReference type="PANTHER" id="PTHR46268">
    <property type="entry name" value="STRESS RESPONSE PROTEIN NHAX"/>
    <property type="match status" value="1"/>
</dbReference>
<evidence type="ECO:0000256" key="1">
    <source>
        <dbReference type="ARBA" id="ARBA00008791"/>
    </source>
</evidence>
<organism evidence="3 4">
    <name type="scientific">Azorhizobium oxalatiphilum</name>
    <dbReference type="NCBI Taxonomy" id="980631"/>
    <lineage>
        <taxon>Bacteria</taxon>
        <taxon>Pseudomonadati</taxon>
        <taxon>Pseudomonadota</taxon>
        <taxon>Alphaproteobacteria</taxon>
        <taxon>Hyphomicrobiales</taxon>
        <taxon>Xanthobacteraceae</taxon>
        <taxon>Azorhizobium</taxon>
    </lineage>
</organism>
<reference evidence="3" key="2">
    <citation type="submission" date="2020-09" db="EMBL/GenBank/DDBJ databases">
        <authorList>
            <person name="Sun Q."/>
            <person name="Sedlacek I."/>
        </authorList>
    </citation>
    <scope>NUCLEOTIDE SEQUENCE</scope>
    <source>
        <strain evidence="3">CCM 7897</strain>
    </source>
</reference>
<sequence>MSSRAQDPVVTSPILIATDLTARSDRPLDRAAQLAQQRGSGLVIVHVLGTGPEEVEAARAARARRILIRQTEHLGTPFDTVLEAGSPPKVVAGAAERRQAAVIVVGAARYNHVTDFVLGTAVDYLARHVAIPLLVVKERPNAPYDGIVVGTDFSDRSAHALLAAADLVPDVRITLVHGFARPFATRIGAETAREVGHAWASAEMQKFLNRPELVPLHGRIAPRLVDGPPDLAINLSADTLRHPLAVLGGRGRSAAMQALLGNHAAELMGTIGHDVLLVR</sequence>
<dbReference type="Pfam" id="PF00582">
    <property type="entry name" value="Usp"/>
    <property type="match status" value="2"/>
</dbReference>
<reference evidence="3" key="1">
    <citation type="journal article" date="2014" name="Int. J. Syst. Evol. Microbiol.">
        <title>Complete genome sequence of Corynebacterium casei LMG S-19264T (=DSM 44701T), isolated from a smear-ripened cheese.</title>
        <authorList>
            <consortium name="US DOE Joint Genome Institute (JGI-PGF)"/>
            <person name="Walter F."/>
            <person name="Albersmeier A."/>
            <person name="Kalinowski J."/>
            <person name="Ruckert C."/>
        </authorList>
    </citation>
    <scope>NUCLEOTIDE SEQUENCE</scope>
    <source>
        <strain evidence="3">CCM 7897</strain>
    </source>
</reference>
<dbReference type="Gene3D" id="3.40.50.620">
    <property type="entry name" value="HUPs"/>
    <property type="match status" value="2"/>
</dbReference>
<dbReference type="EMBL" id="BMCT01000001">
    <property type="protein sequence ID" value="GGF52253.1"/>
    <property type="molecule type" value="Genomic_DNA"/>
</dbReference>
<accession>A0A917BQI3</accession>
<gene>
    <name evidence="3" type="ORF">GCM10007301_09670</name>
</gene>
<dbReference type="InterPro" id="IPR006015">
    <property type="entry name" value="Universal_stress_UspA"/>
</dbReference>
<comment type="similarity">
    <text evidence="1">Belongs to the universal stress protein A family.</text>
</comment>
<keyword evidence="4" id="KW-1185">Reference proteome</keyword>
<dbReference type="PRINTS" id="PR01438">
    <property type="entry name" value="UNVRSLSTRESS"/>
</dbReference>
<dbReference type="CDD" id="cd00293">
    <property type="entry name" value="USP-like"/>
    <property type="match status" value="1"/>
</dbReference>
<dbReference type="InterPro" id="IPR014729">
    <property type="entry name" value="Rossmann-like_a/b/a_fold"/>
</dbReference>
<evidence type="ECO:0000313" key="4">
    <source>
        <dbReference type="Proteomes" id="UP000606044"/>
    </source>
</evidence>
<dbReference type="PANTHER" id="PTHR46268:SF6">
    <property type="entry name" value="UNIVERSAL STRESS PROTEIN UP12"/>
    <property type="match status" value="1"/>
</dbReference>
<protein>
    <submittedName>
        <fullName evidence="3">Universal stress protein</fullName>
    </submittedName>
</protein>
<comment type="caution">
    <text evidence="3">The sequence shown here is derived from an EMBL/GenBank/DDBJ whole genome shotgun (WGS) entry which is preliminary data.</text>
</comment>
<dbReference type="InterPro" id="IPR006016">
    <property type="entry name" value="UspA"/>
</dbReference>
<name>A0A917BQI3_9HYPH</name>
<evidence type="ECO:0000259" key="2">
    <source>
        <dbReference type="Pfam" id="PF00582"/>
    </source>
</evidence>
<dbReference type="AlphaFoldDB" id="A0A917BQI3"/>